<proteinExistence type="predicted"/>
<keyword evidence="1" id="KW-1185">Reference proteome</keyword>
<dbReference type="WBParaSite" id="PSAMB.scaffold1233size33990.g11832.t1">
    <property type="protein sequence ID" value="PSAMB.scaffold1233size33990.g11832.t1"/>
    <property type="gene ID" value="PSAMB.scaffold1233size33990.g11832"/>
</dbReference>
<dbReference type="AlphaFoldDB" id="A0A914UT93"/>
<accession>A0A914UT93</accession>
<name>A0A914UT93_9BILA</name>
<reference evidence="2" key="1">
    <citation type="submission" date="2022-11" db="UniProtKB">
        <authorList>
            <consortium name="WormBaseParasite"/>
        </authorList>
    </citation>
    <scope>IDENTIFICATION</scope>
</reference>
<organism evidence="1 2">
    <name type="scientific">Plectus sambesii</name>
    <dbReference type="NCBI Taxonomy" id="2011161"/>
    <lineage>
        <taxon>Eukaryota</taxon>
        <taxon>Metazoa</taxon>
        <taxon>Ecdysozoa</taxon>
        <taxon>Nematoda</taxon>
        <taxon>Chromadorea</taxon>
        <taxon>Plectida</taxon>
        <taxon>Plectina</taxon>
        <taxon>Plectoidea</taxon>
        <taxon>Plectidae</taxon>
        <taxon>Plectus</taxon>
    </lineage>
</organism>
<dbReference type="Proteomes" id="UP000887566">
    <property type="component" value="Unplaced"/>
</dbReference>
<evidence type="ECO:0000313" key="1">
    <source>
        <dbReference type="Proteomes" id="UP000887566"/>
    </source>
</evidence>
<protein>
    <submittedName>
        <fullName evidence="2">Uncharacterized protein</fullName>
    </submittedName>
</protein>
<evidence type="ECO:0000313" key="2">
    <source>
        <dbReference type="WBParaSite" id="PSAMB.scaffold1233size33990.g11832.t1"/>
    </source>
</evidence>
<sequence length="135" mass="14604">MVVFNPPPTLCLTDLQVTQLSGFATANLDLCPPLLLILQLLCASKADQTVLAYLVVITQFVSWQQVLSCTEGALEGPTTVVLFLAQEYSQAKWKMEGARATLEWYLDLHGCDANLARVVIAMAIAQGAQQQAPPA</sequence>